<evidence type="ECO:0000313" key="2">
    <source>
        <dbReference type="Proteomes" id="UP000277858"/>
    </source>
</evidence>
<accession>A0A448NY11</accession>
<name>A0A448NY11_9ACTN</name>
<protein>
    <submittedName>
        <fullName evidence="1">Uncharacterized protein</fullName>
    </submittedName>
</protein>
<dbReference type="Proteomes" id="UP000277858">
    <property type="component" value="Chromosome"/>
</dbReference>
<evidence type="ECO:0000313" key="1">
    <source>
        <dbReference type="EMBL" id="VEI02795.1"/>
    </source>
</evidence>
<reference evidence="1 2" key="1">
    <citation type="submission" date="2018-12" db="EMBL/GenBank/DDBJ databases">
        <authorList>
            <consortium name="Pathogen Informatics"/>
        </authorList>
    </citation>
    <scope>NUCLEOTIDE SEQUENCE [LARGE SCALE GENOMIC DNA]</scope>
    <source>
        <strain evidence="1 2">NCTC13652</strain>
    </source>
</reference>
<sequence>MLVAERDMCEASDAAAAARGELERLVAEDGLVDQIDDQAQWCTLLEATAVRKRDQWQDMVDQLGQALARLPPGWTPERVRAEVESKLLV</sequence>
<dbReference type="EMBL" id="LR134473">
    <property type="protein sequence ID" value="VEI02795.1"/>
    <property type="molecule type" value="Genomic_DNA"/>
</dbReference>
<proteinExistence type="predicted"/>
<dbReference type="RefSeq" id="WP_126412643.1">
    <property type="nucleotide sequence ID" value="NZ_LR134473.1"/>
</dbReference>
<dbReference type="AlphaFoldDB" id="A0A448NY11"/>
<organism evidence="1 2">
    <name type="scientific">Acidipropionibacterium jensenii</name>
    <dbReference type="NCBI Taxonomy" id="1749"/>
    <lineage>
        <taxon>Bacteria</taxon>
        <taxon>Bacillati</taxon>
        <taxon>Actinomycetota</taxon>
        <taxon>Actinomycetes</taxon>
        <taxon>Propionibacteriales</taxon>
        <taxon>Propionibacteriaceae</taxon>
        <taxon>Acidipropionibacterium</taxon>
    </lineage>
</organism>
<keyword evidence="2" id="KW-1185">Reference proteome</keyword>
<gene>
    <name evidence="1" type="ORF">NCTC13652_00980</name>
</gene>